<evidence type="ECO:0008006" key="3">
    <source>
        <dbReference type="Google" id="ProtNLM"/>
    </source>
</evidence>
<evidence type="ECO:0000313" key="1">
    <source>
        <dbReference type="EMBL" id="OPG15388.1"/>
    </source>
</evidence>
<dbReference type="Pfam" id="PF14335">
    <property type="entry name" value="DUF4391"/>
    <property type="match status" value="1"/>
</dbReference>
<dbReference type="Proteomes" id="UP000190229">
    <property type="component" value="Unassembled WGS sequence"/>
</dbReference>
<accession>A0A1V4ERX9</accession>
<dbReference type="AlphaFoldDB" id="A0A1V4ERX9"/>
<dbReference type="EMBL" id="MWPS01000034">
    <property type="protein sequence ID" value="OPG15388.1"/>
    <property type="molecule type" value="Genomic_DNA"/>
</dbReference>
<dbReference type="RefSeq" id="WP_079291485.1">
    <property type="nucleotide sequence ID" value="NZ_MWPS01000034.1"/>
</dbReference>
<organism evidence="1 2">
    <name type="scientific">Ferroacidibacillus organovorans</name>
    <dbReference type="NCBI Taxonomy" id="1765683"/>
    <lineage>
        <taxon>Bacteria</taxon>
        <taxon>Bacillati</taxon>
        <taxon>Bacillota</taxon>
        <taxon>Bacilli</taxon>
        <taxon>Bacillales</taxon>
        <taxon>Alicyclobacillaceae</taxon>
        <taxon>Ferroacidibacillus</taxon>
    </lineage>
</organism>
<keyword evidence="2" id="KW-1185">Reference proteome</keyword>
<evidence type="ECO:0000313" key="2">
    <source>
        <dbReference type="Proteomes" id="UP000190229"/>
    </source>
</evidence>
<name>A0A1V4ERX9_9BACL</name>
<protein>
    <recommendedName>
        <fullName evidence="3">DUF4391 domain-containing protein</fullName>
    </recommendedName>
</protein>
<gene>
    <name evidence="1" type="ORF">B2M26_12110</name>
</gene>
<dbReference type="InterPro" id="IPR025503">
    <property type="entry name" value="DUF4391"/>
</dbReference>
<proteinExistence type="predicted"/>
<reference evidence="1 2" key="1">
    <citation type="submission" date="2017-02" db="EMBL/GenBank/DDBJ databases">
        <title>Draft genome of Acidibacillus ferrooxidans Huett2.</title>
        <authorList>
            <person name="Schopf S."/>
        </authorList>
    </citation>
    <scope>NUCLEOTIDE SEQUENCE [LARGE SCALE GENOMIC DNA]</scope>
    <source>
        <strain evidence="1 2">Huett2</strain>
    </source>
</reference>
<sequence length="203" mass="22765">MLGLPGTTEINKPLPKKALFDKFKPNAADRKLFDEQISRLSIVAEISPQTVSLAPSAEVSAIYVIDVTLKTPDCDKKNIALLSKLIDQRMLFVLEYGDNARLAVYRAEKVLVSEEKPTDEWQLDLSGLDLEAVWENIVAQIGSIDLAGGKGLDATIAKNDHREKLAKQIVVLEKKAMSERQPRRKWELAEEIKRLKAELEGMR</sequence>
<comment type="caution">
    <text evidence="1">The sequence shown here is derived from an EMBL/GenBank/DDBJ whole genome shotgun (WGS) entry which is preliminary data.</text>
</comment>